<dbReference type="EMBL" id="PEZG01000054">
    <property type="protein sequence ID" value="PIS15699.1"/>
    <property type="molecule type" value="Genomic_DNA"/>
</dbReference>
<accession>A0A2H0WUV6</accession>
<dbReference type="GO" id="GO:0016757">
    <property type="term" value="F:glycosyltransferase activity"/>
    <property type="evidence" value="ECO:0007669"/>
    <property type="project" value="InterPro"/>
</dbReference>
<gene>
    <name evidence="3" type="ORF">COT62_02360</name>
</gene>
<dbReference type="SUPFAM" id="SSF53756">
    <property type="entry name" value="UDP-Glycosyltransferase/glycogen phosphorylase"/>
    <property type="match status" value="1"/>
</dbReference>
<feature type="domain" description="Glycosyl transferase family 1" evidence="2">
    <location>
        <begin position="209"/>
        <end position="357"/>
    </location>
</feature>
<dbReference type="AlphaFoldDB" id="A0A2H0WUV6"/>
<organism evidence="3 4">
    <name type="scientific">Candidatus Roizmanbacteria bacterium CG09_land_8_20_14_0_10_41_9</name>
    <dbReference type="NCBI Taxonomy" id="1974850"/>
    <lineage>
        <taxon>Bacteria</taxon>
        <taxon>Candidatus Roizmaniibacteriota</taxon>
    </lineage>
</organism>
<evidence type="ECO:0000259" key="2">
    <source>
        <dbReference type="Pfam" id="PF00534"/>
    </source>
</evidence>
<dbReference type="InterPro" id="IPR001296">
    <property type="entry name" value="Glyco_trans_1"/>
</dbReference>
<evidence type="ECO:0000313" key="4">
    <source>
        <dbReference type="Proteomes" id="UP000231198"/>
    </source>
</evidence>
<sequence>MKILINGISEDGGHYQVPWMLKFKRFFELGWSITFFGNRRYRDKLWCYPFFKKYRYGFIELKHTSPIPNHKFRFMVELLRRNIVSFFYVFSIRNQYDVVYSPASVLDLILFPYVLKKIDKRIKWVAVFDNIVPLRDPGNKLTRFLAWLFFRISLVLLKDADLVFAISPDLKVFLLESGFQKNKVVVTGNGLDVDLLKLAKKEADWNMDALYVGRINETKGIYDLLGVLQIVKKTYPHFQLGIMGNGDEITQRQFKRKIREMELEKNTQLLGYVTGGKKFNMIKSSKCFLFLSKSKSESFGVALLEAVCLGLPAIAYDLPSYKNIYKHKEIFTFKVGDTQSVAGKIIEIFREKKFTNNKGKLLQKKYSWKKIADMEFHSIHHMVYLSYNN</sequence>
<dbReference type="PANTHER" id="PTHR46401:SF2">
    <property type="entry name" value="GLYCOSYLTRANSFERASE WBBK-RELATED"/>
    <property type="match status" value="1"/>
</dbReference>
<dbReference type="Pfam" id="PF00534">
    <property type="entry name" value="Glycos_transf_1"/>
    <property type="match status" value="1"/>
</dbReference>
<keyword evidence="1" id="KW-0808">Transferase</keyword>
<reference evidence="4" key="1">
    <citation type="submission" date="2017-09" db="EMBL/GenBank/DDBJ databases">
        <title>Depth-based differentiation of microbial function through sediment-hosted aquifers and enrichment of novel symbionts in the deep terrestrial subsurface.</title>
        <authorList>
            <person name="Probst A.J."/>
            <person name="Ladd B."/>
            <person name="Jarett J.K."/>
            <person name="Geller-Mcgrath D.E."/>
            <person name="Sieber C.M.K."/>
            <person name="Emerson J.B."/>
            <person name="Anantharaman K."/>
            <person name="Thomas B.C."/>
            <person name="Malmstrom R."/>
            <person name="Stieglmeier M."/>
            <person name="Klingl A."/>
            <person name="Woyke T."/>
            <person name="Ryan C.M."/>
            <person name="Banfield J.F."/>
        </authorList>
    </citation>
    <scope>NUCLEOTIDE SEQUENCE [LARGE SCALE GENOMIC DNA]</scope>
</reference>
<evidence type="ECO:0000313" key="3">
    <source>
        <dbReference type="EMBL" id="PIS15699.1"/>
    </source>
</evidence>
<name>A0A2H0WUV6_9BACT</name>
<protein>
    <recommendedName>
        <fullName evidence="2">Glycosyl transferase family 1 domain-containing protein</fullName>
    </recommendedName>
</protein>
<proteinExistence type="predicted"/>
<dbReference type="Gene3D" id="3.40.50.2000">
    <property type="entry name" value="Glycogen Phosphorylase B"/>
    <property type="match status" value="2"/>
</dbReference>
<dbReference type="PANTHER" id="PTHR46401">
    <property type="entry name" value="GLYCOSYLTRANSFERASE WBBK-RELATED"/>
    <property type="match status" value="1"/>
</dbReference>
<dbReference type="Proteomes" id="UP000231198">
    <property type="component" value="Unassembled WGS sequence"/>
</dbReference>
<evidence type="ECO:0000256" key="1">
    <source>
        <dbReference type="ARBA" id="ARBA00022679"/>
    </source>
</evidence>
<comment type="caution">
    <text evidence="3">The sequence shown here is derived from an EMBL/GenBank/DDBJ whole genome shotgun (WGS) entry which is preliminary data.</text>
</comment>